<organism evidence="1 2">
    <name type="scientific">Staphylococcus caprae</name>
    <dbReference type="NCBI Taxonomy" id="29380"/>
    <lineage>
        <taxon>Bacteria</taxon>
        <taxon>Bacillati</taxon>
        <taxon>Bacillota</taxon>
        <taxon>Bacilli</taxon>
        <taxon>Bacillales</taxon>
        <taxon>Staphylococcaceae</taxon>
        <taxon>Staphylococcus</taxon>
    </lineage>
</organism>
<accession>A0ABN5W2U6</accession>
<gene>
    <name evidence="1" type="ORF">JMUB590_1105</name>
</gene>
<name>A0ABN5W2U6_9STAP</name>
<protein>
    <submittedName>
        <fullName evidence="1">Hypothethical protein</fullName>
    </submittedName>
</protein>
<dbReference type="EMBL" id="AP018586">
    <property type="protein sequence ID" value="BBD92171.1"/>
    <property type="molecule type" value="Genomic_DNA"/>
</dbReference>
<evidence type="ECO:0000313" key="2">
    <source>
        <dbReference type="Proteomes" id="UP000274772"/>
    </source>
</evidence>
<proteinExistence type="predicted"/>
<reference evidence="1 2" key="1">
    <citation type="submission" date="2018-05" db="EMBL/GenBank/DDBJ databases">
        <title>Complete genome sequencing of three human clinical isolates of Staphylococcus caprae reveals virulence factors similar to those of S. epidermidis and S. capitis.</title>
        <authorList>
            <person name="Watanabe S."/>
            <person name="Cui L."/>
        </authorList>
    </citation>
    <scope>NUCLEOTIDE SEQUENCE [LARGE SCALE GENOMIC DNA]</scope>
    <source>
        <strain evidence="1 2">JMUB590</strain>
    </source>
</reference>
<keyword evidence="2" id="KW-1185">Reference proteome</keyword>
<evidence type="ECO:0000313" key="1">
    <source>
        <dbReference type="EMBL" id="BBD92171.1"/>
    </source>
</evidence>
<dbReference type="Proteomes" id="UP000274772">
    <property type="component" value="Chromosome"/>
</dbReference>
<sequence length="42" mass="5062">MLNEAEIINDVPASFLRKLNLRIIHIFRIDFYGSERKRETIE</sequence>